<sequence length="121" mass="14219">MSDPIKEQLIELYNFARKRVILSMELRHCPHAGFYNPTDERCLYCHQDMECLWMNRNDELVALEQKSIAELKQQLLVALDFVESSLTPHHLSRRQCQCENCVWQRQVIEVLDQLNSSDGAL</sequence>
<proteinExistence type="predicted"/>
<gene>
    <name evidence="1" type="ORF">JYB88_15690</name>
</gene>
<reference evidence="1 2" key="1">
    <citation type="submission" date="2021-03" db="EMBL/GenBank/DDBJ databases">
        <title>Novel species identification of genus Shewanella.</title>
        <authorList>
            <person name="Liu G."/>
            <person name="Zhang Q."/>
        </authorList>
    </citation>
    <scope>NUCLEOTIDE SEQUENCE [LARGE SCALE GENOMIC DNA]</scope>
    <source>
        <strain evidence="1 2">FJAT-53726</strain>
    </source>
</reference>
<accession>A0A974XSE7</accession>
<evidence type="ECO:0000313" key="2">
    <source>
        <dbReference type="Proteomes" id="UP000663281"/>
    </source>
</evidence>
<dbReference type="AlphaFoldDB" id="A0A974XSE7"/>
<dbReference type="RefSeq" id="WP_207324708.1">
    <property type="nucleotide sequence ID" value="NZ_CP071504.1"/>
</dbReference>
<dbReference type="EMBL" id="CP071504">
    <property type="protein sequence ID" value="QSX29619.1"/>
    <property type="molecule type" value="Genomic_DNA"/>
</dbReference>
<name>A0A974XSE7_9GAMM</name>
<organism evidence="1 2">
    <name type="scientific">Shewanella cyperi</name>
    <dbReference type="NCBI Taxonomy" id="2814292"/>
    <lineage>
        <taxon>Bacteria</taxon>
        <taxon>Pseudomonadati</taxon>
        <taxon>Pseudomonadota</taxon>
        <taxon>Gammaproteobacteria</taxon>
        <taxon>Alteromonadales</taxon>
        <taxon>Shewanellaceae</taxon>
        <taxon>Shewanella</taxon>
    </lineage>
</organism>
<protein>
    <submittedName>
        <fullName evidence="1">Uncharacterized protein</fullName>
    </submittedName>
</protein>
<evidence type="ECO:0000313" key="1">
    <source>
        <dbReference type="EMBL" id="QSX29619.1"/>
    </source>
</evidence>
<dbReference type="Proteomes" id="UP000663281">
    <property type="component" value="Chromosome"/>
</dbReference>
<dbReference type="KEGG" id="scyp:JYB88_15690"/>
<keyword evidence="2" id="KW-1185">Reference proteome</keyword>